<dbReference type="PANTHER" id="PTHR24320:SF236">
    <property type="entry name" value="SHORT-CHAIN DEHYDROGENASE-RELATED"/>
    <property type="match status" value="1"/>
</dbReference>
<dbReference type="Pfam" id="PF00106">
    <property type="entry name" value="adh_short"/>
    <property type="match status" value="1"/>
</dbReference>
<accession>A0AAN7BFN3</accession>
<dbReference type="Proteomes" id="UP001301958">
    <property type="component" value="Unassembled WGS sequence"/>
</dbReference>
<keyword evidence="2" id="KW-0521">NADP</keyword>
<dbReference type="Gene3D" id="3.40.50.720">
    <property type="entry name" value="NAD(P)-binding Rossmann-like Domain"/>
    <property type="match status" value="1"/>
</dbReference>
<dbReference type="InterPro" id="IPR036291">
    <property type="entry name" value="NAD(P)-bd_dom_sf"/>
</dbReference>
<proteinExistence type="inferred from homology"/>
<name>A0AAN7BFN3_9PEZI</name>
<comment type="similarity">
    <text evidence="1">Belongs to the short-chain dehydrogenases/reductases (SDR) family.</text>
</comment>
<evidence type="ECO:0000256" key="3">
    <source>
        <dbReference type="ARBA" id="ARBA00023002"/>
    </source>
</evidence>
<comment type="caution">
    <text evidence="4">The sequence shown here is derived from an EMBL/GenBank/DDBJ whole genome shotgun (WGS) entry which is preliminary data.</text>
</comment>
<dbReference type="AlphaFoldDB" id="A0AAN7BFN3"/>
<dbReference type="PRINTS" id="PR00081">
    <property type="entry name" value="GDHRDH"/>
</dbReference>
<protein>
    <submittedName>
        <fullName evidence="4">Short chain dehydrogenase/reductase</fullName>
    </submittedName>
</protein>
<evidence type="ECO:0000256" key="2">
    <source>
        <dbReference type="ARBA" id="ARBA00022857"/>
    </source>
</evidence>
<dbReference type="EMBL" id="MU865482">
    <property type="protein sequence ID" value="KAK4222264.1"/>
    <property type="molecule type" value="Genomic_DNA"/>
</dbReference>
<reference evidence="4" key="2">
    <citation type="submission" date="2023-05" db="EMBL/GenBank/DDBJ databases">
        <authorList>
            <consortium name="Lawrence Berkeley National Laboratory"/>
            <person name="Steindorff A."/>
            <person name="Hensen N."/>
            <person name="Bonometti L."/>
            <person name="Westerberg I."/>
            <person name="Brannstrom I.O."/>
            <person name="Guillou S."/>
            <person name="Cros-Aarteil S."/>
            <person name="Calhoun S."/>
            <person name="Haridas S."/>
            <person name="Kuo A."/>
            <person name="Mondo S."/>
            <person name="Pangilinan J."/>
            <person name="Riley R."/>
            <person name="Labutti K."/>
            <person name="Andreopoulos B."/>
            <person name="Lipzen A."/>
            <person name="Chen C."/>
            <person name="Yanf M."/>
            <person name="Daum C."/>
            <person name="Ng V."/>
            <person name="Clum A."/>
            <person name="Ohm R."/>
            <person name="Martin F."/>
            <person name="Silar P."/>
            <person name="Natvig D."/>
            <person name="Lalanne C."/>
            <person name="Gautier V."/>
            <person name="Ament-Velasquez S.L."/>
            <person name="Kruys A."/>
            <person name="Hutchinson M.I."/>
            <person name="Powell A.J."/>
            <person name="Barry K."/>
            <person name="Miller A.N."/>
            <person name="Grigoriev I.V."/>
            <person name="Debuchy R."/>
            <person name="Gladieux P."/>
            <person name="Thoren M.H."/>
            <person name="Johannesson H."/>
        </authorList>
    </citation>
    <scope>NUCLEOTIDE SEQUENCE</scope>
    <source>
        <strain evidence="4">CBS 990.96</strain>
    </source>
</reference>
<evidence type="ECO:0000313" key="5">
    <source>
        <dbReference type="Proteomes" id="UP001301958"/>
    </source>
</evidence>
<dbReference type="PANTHER" id="PTHR24320">
    <property type="entry name" value="RETINOL DEHYDROGENASE"/>
    <property type="match status" value="1"/>
</dbReference>
<reference evidence="4" key="1">
    <citation type="journal article" date="2023" name="Mol. Phylogenet. Evol.">
        <title>Genome-scale phylogeny and comparative genomics of the fungal order Sordariales.</title>
        <authorList>
            <person name="Hensen N."/>
            <person name="Bonometti L."/>
            <person name="Westerberg I."/>
            <person name="Brannstrom I.O."/>
            <person name="Guillou S."/>
            <person name="Cros-Aarteil S."/>
            <person name="Calhoun S."/>
            <person name="Haridas S."/>
            <person name="Kuo A."/>
            <person name="Mondo S."/>
            <person name="Pangilinan J."/>
            <person name="Riley R."/>
            <person name="LaButti K."/>
            <person name="Andreopoulos B."/>
            <person name="Lipzen A."/>
            <person name="Chen C."/>
            <person name="Yan M."/>
            <person name="Daum C."/>
            <person name="Ng V."/>
            <person name="Clum A."/>
            <person name="Steindorff A."/>
            <person name="Ohm R.A."/>
            <person name="Martin F."/>
            <person name="Silar P."/>
            <person name="Natvig D.O."/>
            <person name="Lalanne C."/>
            <person name="Gautier V."/>
            <person name="Ament-Velasquez S.L."/>
            <person name="Kruys A."/>
            <person name="Hutchinson M.I."/>
            <person name="Powell A.J."/>
            <person name="Barry K."/>
            <person name="Miller A.N."/>
            <person name="Grigoriev I.V."/>
            <person name="Debuchy R."/>
            <person name="Gladieux P."/>
            <person name="Hiltunen Thoren M."/>
            <person name="Johannesson H."/>
        </authorList>
    </citation>
    <scope>NUCLEOTIDE SEQUENCE</scope>
    <source>
        <strain evidence="4">CBS 990.96</strain>
    </source>
</reference>
<keyword evidence="5" id="KW-1185">Reference proteome</keyword>
<dbReference type="InterPro" id="IPR002347">
    <property type="entry name" value="SDR_fam"/>
</dbReference>
<dbReference type="SUPFAM" id="SSF51735">
    <property type="entry name" value="NAD(P)-binding Rossmann-fold domains"/>
    <property type="match status" value="1"/>
</dbReference>
<dbReference type="GO" id="GO:0016491">
    <property type="term" value="F:oxidoreductase activity"/>
    <property type="evidence" value="ECO:0007669"/>
    <property type="project" value="UniProtKB-KW"/>
</dbReference>
<gene>
    <name evidence="4" type="ORF">QBC38DRAFT_375478</name>
</gene>
<evidence type="ECO:0000256" key="1">
    <source>
        <dbReference type="ARBA" id="ARBA00006484"/>
    </source>
</evidence>
<organism evidence="4 5">
    <name type="scientific">Podospora fimiseda</name>
    <dbReference type="NCBI Taxonomy" id="252190"/>
    <lineage>
        <taxon>Eukaryota</taxon>
        <taxon>Fungi</taxon>
        <taxon>Dikarya</taxon>
        <taxon>Ascomycota</taxon>
        <taxon>Pezizomycotina</taxon>
        <taxon>Sordariomycetes</taxon>
        <taxon>Sordariomycetidae</taxon>
        <taxon>Sordariales</taxon>
        <taxon>Podosporaceae</taxon>
        <taxon>Podospora</taxon>
    </lineage>
</organism>
<evidence type="ECO:0000313" key="4">
    <source>
        <dbReference type="EMBL" id="KAK4222264.1"/>
    </source>
</evidence>
<keyword evidence="3" id="KW-0560">Oxidoreductase</keyword>
<sequence>MFKSQWSQFFPPKPTFSPSEIPSQSGKVFIVTGGASGIGLSLVTFLYHKKARVYIAGRSEENVTKAIQQIQSSSSPQSTTTGSLHFLHLDLSDLSKIKSSVQTFLSKESQLHVLFNNAGVSQPPLGSLSKQDHDLQLATNCYGPFLFTKLLLPLLESTASVSPPGSVRVIWSASQVIELSAPQGGLLISEFETPTKDITRNYTNSKTGNYFLSAELSRLQKEKEKPVVSVSLNPGAASTNLFRHTPMLKYLAWPLFHPVEKCATTVLFAGVDDKEIGVEKNGCYVVPWGRVAEFVRKDLVDGGKTVEEGGTGRGKEFWEFCQGIVREYE</sequence>